<dbReference type="EMBL" id="CP008742">
    <property type="protein sequence ID" value="ARD12137.1"/>
    <property type="molecule type" value="Genomic_DNA"/>
</dbReference>
<dbReference type="InterPro" id="IPR041008">
    <property type="entry name" value="DUF5625"/>
</dbReference>
<feature type="domain" description="DUF5625" evidence="1">
    <location>
        <begin position="4"/>
        <end position="138"/>
    </location>
</feature>
<sequence length="143" mass="15966">MIVKPIDVSLPSQSAAAHFSVSERGGYRIALLFVWSKSKSEADRQGKIWGGDMAGDKGIPISVHLRVLKDRAIFFDEIVMTEGVDSGQAFEYEGDYKSAQVRDIKHLALLPGEYTVEVLTLERVDAFSGIESYIEFSYYNPKI</sequence>
<gene>
    <name evidence="2" type="ORF">PSA3335_14260</name>
</gene>
<organism evidence="2 3">
    <name type="scientific">Pseudomonas savastanoi pv. savastanoi NCPPB 3335</name>
    <dbReference type="NCBI Taxonomy" id="693985"/>
    <lineage>
        <taxon>Bacteria</taxon>
        <taxon>Pseudomonadati</taxon>
        <taxon>Pseudomonadota</taxon>
        <taxon>Gammaproteobacteria</taxon>
        <taxon>Pseudomonadales</taxon>
        <taxon>Pseudomonadaceae</taxon>
        <taxon>Pseudomonas</taxon>
    </lineage>
</organism>
<reference evidence="2 3" key="1">
    <citation type="journal article" date="2010" name="Environ. Microbiol.">
        <title>Annotation and overview of the Pseudomonas savastanoi pv. savastanoi NCPPB 3335 draft genome reveals the virulence gene complement of a tumour-inducing pathogen of woody hosts.</title>
        <authorList>
            <person name="Rodriguez-Palenzuela P."/>
            <person name="Matas I.M."/>
            <person name="Murillo J."/>
            <person name="Lopez-Solanilla E."/>
            <person name="Bardaji L."/>
            <person name="Perez-Martinez I."/>
            <person name="Rodriguez-Moskera M.E."/>
            <person name="Penyalver R."/>
            <person name="Lopez M.M."/>
            <person name="Quesada J.M."/>
            <person name="Biehl B.S."/>
            <person name="Perna N.T."/>
            <person name="Glasner J.D."/>
            <person name="Cabot E.L."/>
            <person name="Neeno-Eckwall E."/>
            <person name="Ramos C."/>
        </authorList>
    </citation>
    <scope>NUCLEOTIDE SEQUENCE [LARGE SCALE GENOMIC DNA]</scope>
    <source>
        <strain evidence="2 3">NCPPB 3335</strain>
    </source>
</reference>
<evidence type="ECO:0000259" key="1">
    <source>
        <dbReference type="Pfam" id="PF18539"/>
    </source>
</evidence>
<evidence type="ECO:0000313" key="3">
    <source>
        <dbReference type="Proteomes" id="UP000005729"/>
    </source>
</evidence>
<dbReference type="RefSeq" id="WP_058886736.1">
    <property type="nucleotide sequence ID" value="NZ_CP008742.1"/>
</dbReference>
<dbReference type="AlphaFoldDB" id="A0ABC8BDS9"/>
<accession>A0ABC8BDS9</accession>
<name>A0ABC8BDS9_PSESS</name>
<protein>
    <recommendedName>
        <fullName evidence="1">DUF5625 domain-containing protein</fullName>
    </recommendedName>
</protein>
<dbReference type="Pfam" id="PF18539">
    <property type="entry name" value="DUF5625"/>
    <property type="match status" value="1"/>
</dbReference>
<dbReference type="KEGG" id="psav:PSA3335_14260"/>
<dbReference type="Gene3D" id="2.60.120.790">
    <property type="match status" value="1"/>
</dbReference>
<dbReference type="Proteomes" id="UP000005729">
    <property type="component" value="Chromosome"/>
</dbReference>
<evidence type="ECO:0000313" key="2">
    <source>
        <dbReference type="EMBL" id="ARD12137.1"/>
    </source>
</evidence>
<proteinExistence type="predicted"/>